<dbReference type="Proteomes" id="UP000708148">
    <property type="component" value="Unassembled WGS sequence"/>
</dbReference>
<sequence length="112" mass="12493">MLGCKILVSEGDAEGWEVLRSGTYWNNLTLRLGRFKRVGCVRNFVEFIRKPCSWCFGVCGLSHSVTQLLLQHRGKPPWPNLGSLVSFWAAPETGDVTAQVDFKSCSCLFGQP</sequence>
<dbReference type="EMBL" id="CAJHUC010000824">
    <property type="protein sequence ID" value="CAD7698426.1"/>
    <property type="molecule type" value="Genomic_DNA"/>
</dbReference>
<reference evidence="1" key="1">
    <citation type="submission" date="2020-12" db="EMBL/GenBank/DDBJ databases">
        <authorList>
            <person name="Iha C."/>
        </authorList>
    </citation>
    <scope>NUCLEOTIDE SEQUENCE</scope>
</reference>
<evidence type="ECO:0000313" key="2">
    <source>
        <dbReference type="Proteomes" id="UP000708148"/>
    </source>
</evidence>
<dbReference type="AlphaFoldDB" id="A0A8S1IX16"/>
<proteinExistence type="predicted"/>
<keyword evidence="2" id="KW-1185">Reference proteome</keyword>
<gene>
    <name evidence="1" type="ORF">OSTQU699_LOCUS3787</name>
</gene>
<organism evidence="1 2">
    <name type="scientific">Ostreobium quekettii</name>
    <dbReference type="NCBI Taxonomy" id="121088"/>
    <lineage>
        <taxon>Eukaryota</taxon>
        <taxon>Viridiplantae</taxon>
        <taxon>Chlorophyta</taxon>
        <taxon>core chlorophytes</taxon>
        <taxon>Ulvophyceae</taxon>
        <taxon>TCBD clade</taxon>
        <taxon>Bryopsidales</taxon>
        <taxon>Ostreobineae</taxon>
        <taxon>Ostreobiaceae</taxon>
        <taxon>Ostreobium</taxon>
    </lineage>
</organism>
<protein>
    <submittedName>
        <fullName evidence="1">Uncharacterized protein</fullName>
    </submittedName>
</protein>
<accession>A0A8S1IX16</accession>
<comment type="caution">
    <text evidence="1">The sequence shown here is derived from an EMBL/GenBank/DDBJ whole genome shotgun (WGS) entry which is preliminary data.</text>
</comment>
<evidence type="ECO:0000313" key="1">
    <source>
        <dbReference type="EMBL" id="CAD7698426.1"/>
    </source>
</evidence>
<name>A0A8S1IX16_9CHLO</name>